<organism evidence="1 2">
    <name type="scientific">Aegilops tauschii subsp. strangulata</name>
    <name type="common">Goatgrass</name>
    <dbReference type="NCBI Taxonomy" id="200361"/>
    <lineage>
        <taxon>Eukaryota</taxon>
        <taxon>Viridiplantae</taxon>
        <taxon>Streptophyta</taxon>
        <taxon>Embryophyta</taxon>
        <taxon>Tracheophyta</taxon>
        <taxon>Spermatophyta</taxon>
        <taxon>Magnoliopsida</taxon>
        <taxon>Liliopsida</taxon>
        <taxon>Poales</taxon>
        <taxon>Poaceae</taxon>
        <taxon>BOP clade</taxon>
        <taxon>Pooideae</taxon>
        <taxon>Triticodae</taxon>
        <taxon>Triticeae</taxon>
        <taxon>Triticinae</taxon>
        <taxon>Aegilops</taxon>
    </lineage>
</organism>
<evidence type="ECO:0000313" key="2">
    <source>
        <dbReference type="Proteomes" id="UP000015105"/>
    </source>
</evidence>
<proteinExistence type="predicted"/>
<sequence>RCCCWGCVLGGCCCPSPTSPTSGVRHELRAGPLLHCPGGDPGLGNPQIPIRPPSPAPLSLPLVANIHMLPLFIWLHHGVLSAENCFCIFYSSTMAEAVTSLVGCTS</sequence>
<keyword evidence="2" id="KW-1185">Reference proteome</keyword>
<dbReference type="AlphaFoldDB" id="A0A453LXU3"/>
<dbReference type="Gramene" id="AET5Gv20948400.4">
    <property type="protein sequence ID" value="AET5Gv20948400.4"/>
    <property type="gene ID" value="AET5Gv20948400"/>
</dbReference>
<reference evidence="1" key="3">
    <citation type="journal article" date="2017" name="Nature">
        <title>Genome sequence of the progenitor of the wheat D genome Aegilops tauschii.</title>
        <authorList>
            <person name="Luo M.C."/>
            <person name="Gu Y.Q."/>
            <person name="Puiu D."/>
            <person name="Wang H."/>
            <person name="Twardziok S.O."/>
            <person name="Deal K.R."/>
            <person name="Huo N."/>
            <person name="Zhu T."/>
            <person name="Wang L."/>
            <person name="Wang Y."/>
            <person name="McGuire P.E."/>
            <person name="Liu S."/>
            <person name="Long H."/>
            <person name="Ramasamy R.K."/>
            <person name="Rodriguez J.C."/>
            <person name="Van S.L."/>
            <person name="Yuan L."/>
            <person name="Wang Z."/>
            <person name="Xia Z."/>
            <person name="Xiao L."/>
            <person name="Anderson O.D."/>
            <person name="Ouyang S."/>
            <person name="Liang Y."/>
            <person name="Zimin A.V."/>
            <person name="Pertea G."/>
            <person name="Qi P."/>
            <person name="Bennetzen J.L."/>
            <person name="Dai X."/>
            <person name="Dawson M.W."/>
            <person name="Muller H.G."/>
            <person name="Kugler K."/>
            <person name="Rivarola-Duarte L."/>
            <person name="Spannagl M."/>
            <person name="Mayer K.F.X."/>
            <person name="Lu F.H."/>
            <person name="Bevan M.W."/>
            <person name="Leroy P."/>
            <person name="Li P."/>
            <person name="You F.M."/>
            <person name="Sun Q."/>
            <person name="Liu Z."/>
            <person name="Lyons E."/>
            <person name="Wicker T."/>
            <person name="Salzberg S.L."/>
            <person name="Devos K.M."/>
            <person name="Dvorak J."/>
        </authorList>
    </citation>
    <scope>NUCLEOTIDE SEQUENCE [LARGE SCALE GENOMIC DNA]</scope>
    <source>
        <strain evidence="1">cv. AL8/78</strain>
    </source>
</reference>
<dbReference type="Proteomes" id="UP000015105">
    <property type="component" value="Chromosome 5D"/>
</dbReference>
<dbReference type="EnsemblPlants" id="AET5Gv20948400.4">
    <property type="protein sequence ID" value="AET5Gv20948400.4"/>
    <property type="gene ID" value="AET5Gv20948400"/>
</dbReference>
<name>A0A453LXU3_AEGTS</name>
<accession>A0A453LXU3</accession>
<reference evidence="1" key="5">
    <citation type="journal article" date="2021" name="G3 (Bethesda)">
        <title>Aegilops tauschii genome assembly Aet v5.0 features greater sequence contiguity and improved annotation.</title>
        <authorList>
            <person name="Wang L."/>
            <person name="Zhu T."/>
            <person name="Rodriguez J.C."/>
            <person name="Deal K.R."/>
            <person name="Dubcovsky J."/>
            <person name="McGuire P.E."/>
            <person name="Lux T."/>
            <person name="Spannagl M."/>
            <person name="Mayer K.F.X."/>
            <person name="Baldrich P."/>
            <person name="Meyers B.C."/>
            <person name="Huo N."/>
            <person name="Gu Y.Q."/>
            <person name="Zhou H."/>
            <person name="Devos K.M."/>
            <person name="Bennetzen J.L."/>
            <person name="Unver T."/>
            <person name="Budak H."/>
            <person name="Gulick P.J."/>
            <person name="Galiba G."/>
            <person name="Kalapos B."/>
            <person name="Nelson D.R."/>
            <person name="Li P."/>
            <person name="You F.M."/>
            <person name="Luo M.C."/>
            <person name="Dvorak J."/>
        </authorList>
    </citation>
    <scope>NUCLEOTIDE SEQUENCE [LARGE SCALE GENOMIC DNA]</scope>
    <source>
        <strain evidence="1">cv. AL8/78</strain>
    </source>
</reference>
<reference evidence="2" key="1">
    <citation type="journal article" date="2014" name="Science">
        <title>Ancient hybridizations among the ancestral genomes of bread wheat.</title>
        <authorList>
            <consortium name="International Wheat Genome Sequencing Consortium,"/>
            <person name="Marcussen T."/>
            <person name="Sandve S.R."/>
            <person name="Heier L."/>
            <person name="Spannagl M."/>
            <person name="Pfeifer M."/>
            <person name="Jakobsen K.S."/>
            <person name="Wulff B.B."/>
            <person name="Steuernagel B."/>
            <person name="Mayer K.F."/>
            <person name="Olsen O.A."/>
        </authorList>
    </citation>
    <scope>NUCLEOTIDE SEQUENCE [LARGE SCALE GENOMIC DNA]</scope>
    <source>
        <strain evidence="2">cv. AL8/78</strain>
    </source>
</reference>
<reference evidence="1" key="4">
    <citation type="submission" date="2019-03" db="UniProtKB">
        <authorList>
            <consortium name="EnsemblPlants"/>
        </authorList>
    </citation>
    <scope>IDENTIFICATION</scope>
</reference>
<evidence type="ECO:0000313" key="1">
    <source>
        <dbReference type="EnsemblPlants" id="AET5Gv20948400.4"/>
    </source>
</evidence>
<protein>
    <submittedName>
        <fullName evidence="1">Uncharacterized protein</fullName>
    </submittedName>
</protein>
<reference evidence="2" key="2">
    <citation type="journal article" date="2017" name="Nat. Plants">
        <title>The Aegilops tauschii genome reveals multiple impacts of transposons.</title>
        <authorList>
            <person name="Zhao G."/>
            <person name="Zou C."/>
            <person name="Li K."/>
            <person name="Wang K."/>
            <person name="Li T."/>
            <person name="Gao L."/>
            <person name="Zhang X."/>
            <person name="Wang H."/>
            <person name="Yang Z."/>
            <person name="Liu X."/>
            <person name="Jiang W."/>
            <person name="Mao L."/>
            <person name="Kong X."/>
            <person name="Jiao Y."/>
            <person name="Jia J."/>
        </authorList>
    </citation>
    <scope>NUCLEOTIDE SEQUENCE [LARGE SCALE GENOMIC DNA]</scope>
    <source>
        <strain evidence="2">cv. AL8/78</strain>
    </source>
</reference>